<dbReference type="EMBL" id="MCFF01000012">
    <property type="protein sequence ID" value="ORZ20983.1"/>
    <property type="molecule type" value="Genomic_DNA"/>
</dbReference>
<keyword evidence="7" id="KW-1185">Reference proteome</keyword>
<dbReference type="InParanoid" id="A0A1Y2GWB8"/>
<evidence type="ECO:0000259" key="5">
    <source>
        <dbReference type="Pfam" id="PF20147"/>
    </source>
</evidence>
<evidence type="ECO:0000313" key="6">
    <source>
        <dbReference type="EMBL" id="ORZ20983.1"/>
    </source>
</evidence>
<dbReference type="InterPro" id="IPR045379">
    <property type="entry name" value="Crinkler_N"/>
</dbReference>
<dbReference type="GeneID" id="33562210"/>
<gene>
    <name evidence="6" type="ORF">BCR41DRAFT_29232</name>
</gene>
<protein>
    <recommendedName>
        <fullName evidence="5">Crinkler effector protein N-terminal domain-containing protein</fullName>
    </recommendedName>
</protein>
<organism evidence="6 7">
    <name type="scientific">Lobosporangium transversale</name>
    <dbReference type="NCBI Taxonomy" id="64571"/>
    <lineage>
        <taxon>Eukaryota</taxon>
        <taxon>Fungi</taxon>
        <taxon>Fungi incertae sedis</taxon>
        <taxon>Mucoromycota</taxon>
        <taxon>Mortierellomycotina</taxon>
        <taxon>Mortierellomycetes</taxon>
        <taxon>Mortierellales</taxon>
        <taxon>Mortierellaceae</taxon>
        <taxon>Lobosporangium</taxon>
    </lineage>
</organism>
<reference evidence="6 7" key="1">
    <citation type="submission" date="2016-07" db="EMBL/GenBank/DDBJ databases">
        <title>Pervasive Adenine N6-methylation of Active Genes in Fungi.</title>
        <authorList>
            <consortium name="DOE Joint Genome Institute"/>
            <person name="Mondo S.J."/>
            <person name="Dannebaum R.O."/>
            <person name="Kuo R.C."/>
            <person name="Labutti K."/>
            <person name="Haridas S."/>
            <person name="Kuo A."/>
            <person name="Salamov A."/>
            <person name="Ahrendt S.R."/>
            <person name="Lipzen A."/>
            <person name="Sullivan W."/>
            <person name="Andreopoulos W.B."/>
            <person name="Clum A."/>
            <person name="Lindquist E."/>
            <person name="Daum C."/>
            <person name="Ramamoorthy G.K."/>
            <person name="Gryganskyi A."/>
            <person name="Culley D."/>
            <person name="Magnuson J.K."/>
            <person name="James T.Y."/>
            <person name="O'Malley M.A."/>
            <person name="Stajich J.E."/>
            <person name="Spatafora J.W."/>
            <person name="Visel A."/>
            <person name="Grigoriev I.V."/>
        </authorList>
    </citation>
    <scope>NUCLEOTIDE SEQUENCE [LARGE SCALE GENOMIC DNA]</scope>
    <source>
        <strain evidence="6 7">NRRL 3116</strain>
    </source>
</reference>
<dbReference type="Proteomes" id="UP000193648">
    <property type="component" value="Unassembled WGS sequence"/>
</dbReference>
<accession>A0A1Y2GWB8</accession>
<evidence type="ECO:0000256" key="3">
    <source>
        <dbReference type="ARBA" id="ARBA00022525"/>
    </source>
</evidence>
<name>A0A1Y2GWB8_9FUNG</name>
<comment type="caution">
    <text evidence="6">The sequence shown here is derived from an EMBL/GenBank/DDBJ whole genome shotgun (WGS) entry which is preliminary data.</text>
</comment>
<evidence type="ECO:0000256" key="1">
    <source>
        <dbReference type="ARBA" id="ARBA00004340"/>
    </source>
</evidence>
<dbReference type="GO" id="GO:0043657">
    <property type="term" value="C:host cell"/>
    <property type="evidence" value="ECO:0007669"/>
    <property type="project" value="UniProtKB-SubCell"/>
</dbReference>
<dbReference type="GO" id="GO:0005576">
    <property type="term" value="C:extracellular region"/>
    <property type="evidence" value="ECO:0007669"/>
    <property type="project" value="UniProtKB-SubCell"/>
</dbReference>
<dbReference type="AlphaFoldDB" id="A0A1Y2GWB8"/>
<feature type="compositionally biased region" description="Basic residues" evidence="4">
    <location>
        <begin position="27"/>
        <end position="39"/>
    </location>
</feature>
<feature type="region of interest" description="Disordered" evidence="4">
    <location>
        <begin position="1"/>
        <end position="39"/>
    </location>
</feature>
<keyword evidence="3" id="KW-0964">Secreted</keyword>
<dbReference type="RefSeq" id="XP_021882892.1">
    <property type="nucleotide sequence ID" value="XM_022020366.1"/>
</dbReference>
<comment type="subcellular location">
    <subcellularLocation>
        <location evidence="1">Host cell</location>
    </subcellularLocation>
    <subcellularLocation>
        <location evidence="2">Secreted</location>
    </subcellularLocation>
</comment>
<evidence type="ECO:0000313" key="7">
    <source>
        <dbReference type="Proteomes" id="UP000193648"/>
    </source>
</evidence>
<proteinExistence type="predicted"/>
<feature type="domain" description="Crinkler effector protein N-terminal" evidence="5">
    <location>
        <begin position="47"/>
        <end position="143"/>
    </location>
</feature>
<dbReference type="Pfam" id="PF20147">
    <property type="entry name" value="Crinkler"/>
    <property type="match status" value="1"/>
</dbReference>
<evidence type="ECO:0000256" key="2">
    <source>
        <dbReference type="ARBA" id="ARBA00004613"/>
    </source>
</evidence>
<feature type="compositionally biased region" description="Polar residues" evidence="4">
    <location>
        <begin position="1"/>
        <end position="15"/>
    </location>
</feature>
<sequence length="150" mass="16876">MAANDSTESQAQKNMAANKPEDASTLNKRKRENQHPQRKKRAIPLLLQLNCVVEGEATSFPVEIFCDKSVGELKQAIKVAKKPELDHVAADKLTLYKVSIPDEDKTVVESEIVSKETLVSASMELWEIFTSELPRKTIHVFVKPPQRGMY</sequence>
<evidence type="ECO:0000256" key="4">
    <source>
        <dbReference type="SAM" id="MobiDB-lite"/>
    </source>
</evidence>
<dbReference type="OrthoDB" id="2409492at2759"/>